<comment type="caution">
    <text evidence="1">The sequence shown here is derived from an EMBL/GenBank/DDBJ whole genome shotgun (WGS) entry which is preliminary data.</text>
</comment>
<evidence type="ECO:0000313" key="2">
    <source>
        <dbReference type="Proteomes" id="UP000324222"/>
    </source>
</evidence>
<reference evidence="1 2" key="1">
    <citation type="submission" date="2019-05" db="EMBL/GenBank/DDBJ databases">
        <title>Another draft genome of Portunus trituberculatus and its Hox gene families provides insights of decapod evolution.</title>
        <authorList>
            <person name="Jeong J.-H."/>
            <person name="Song I."/>
            <person name="Kim S."/>
            <person name="Choi T."/>
            <person name="Kim D."/>
            <person name="Ryu S."/>
            <person name="Kim W."/>
        </authorList>
    </citation>
    <scope>NUCLEOTIDE SEQUENCE [LARGE SCALE GENOMIC DNA]</scope>
    <source>
        <tissue evidence="1">Muscle</tissue>
    </source>
</reference>
<name>A0A5B7E9M9_PORTR</name>
<proteinExistence type="predicted"/>
<dbReference type="Proteomes" id="UP000324222">
    <property type="component" value="Unassembled WGS sequence"/>
</dbReference>
<sequence length="70" mass="7424">MLHPECDSLFARMLDINAVITSVIHFVLSSAGVQLNGATQPVTYLYSSVAALHFPLLPLLAAPCAASEEP</sequence>
<organism evidence="1 2">
    <name type="scientific">Portunus trituberculatus</name>
    <name type="common">Swimming crab</name>
    <name type="synonym">Neptunus trituberculatus</name>
    <dbReference type="NCBI Taxonomy" id="210409"/>
    <lineage>
        <taxon>Eukaryota</taxon>
        <taxon>Metazoa</taxon>
        <taxon>Ecdysozoa</taxon>
        <taxon>Arthropoda</taxon>
        <taxon>Crustacea</taxon>
        <taxon>Multicrustacea</taxon>
        <taxon>Malacostraca</taxon>
        <taxon>Eumalacostraca</taxon>
        <taxon>Eucarida</taxon>
        <taxon>Decapoda</taxon>
        <taxon>Pleocyemata</taxon>
        <taxon>Brachyura</taxon>
        <taxon>Eubrachyura</taxon>
        <taxon>Portunoidea</taxon>
        <taxon>Portunidae</taxon>
        <taxon>Portuninae</taxon>
        <taxon>Portunus</taxon>
    </lineage>
</organism>
<dbReference type="AlphaFoldDB" id="A0A5B7E9M9"/>
<keyword evidence="2" id="KW-1185">Reference proteome</keyword>
<dbReference type="EMBL" id="VSRR010002185">
    <property type="protein sequence ID" value="MPC30057.1"/>
    <property type="molecule type" value="Genomic_DNA"/>
</dbReference>
<evidence type="ECO:0000313" key="1">
    <source>
        <dbReference type="EMBL" id="MPC30057.1"/>
    </source>
</evidence>
<accession>A0A5B7E9M9</accession>
<gene>
    <name evidence="1" type="ORF">E2C01_023311</name>
</gene>
<protein>
    <submittedName>
        <fullName evidence="1">Uncharacterized protein</fullName>
    </submittedName>
</protein>